<accession>A0ABS8RGD1</accession>
<proteinExistence type="predicted"/>
<dbReference type="Proteomes" id="UP000823775">
    <property type="component" value="Unassembled WGS sequence"/>
</dbReference>
<organism evidence="1 2">
    <name type="scientific">Datura stramonium</name>
    <name type="common">Jimsonweed</name>
    <name type="synonym">Common thornapple</name>
    <dbReference type="NCBI Taxonomy" id="4076"/>
    <lineage>
        <taxon>Eukaryota</taxon>
        <taxon>Viridiplantae</taxon>
        <taxon>Streptophyta</taxon>
        <taxon>Embryophyta</taxon>
        <taxon>Tracheophyta</taxon>
        <taxon>Spermatophyta</taxon>
        <taxon>Magnoliopsida</taxon>
        <taxon>eudicotyledons</taxon>
        <taxon>Gunneridae</taxon>
        <taxon>Pentapetalae</taxon>
        <taxon>asterids</taxon>
        <taxon>lamiids</taxon>
        <taxon>Solanales</taxon>
        <taxon>Solanaceae</taxon>
        <taxon>Solanoideae</taxon>
        <taxon>Datureae</taxon>
        <taxon>Datura</taxon>
    </lineage>
</organism>
<name>A0ABS8RGD1_DATST</name>
<dbReference type="EMBL" id="JACEIK010000003">
    <property type="protein sequence ID" value="MCD7445928.1"/>
    <property type="molecule type" value="Genomic_DNA"/>
</dbReference>
<evidence type="ECO:0000313" key="2">
    <source>
        <dbReference type="Proteomes" id="UP000823775"/>
    </source>
</evidence>
<reference evidence="1 2" key="1">
    <citation type="journal article" date="2021" name="BMC Genomics">
        <title>Datura genome reveals duplications of psychoactive alkaloid biosynthetic genes and high mutation rate following tissue culture.</title>
        <authorList>
            <person name="Rajewski A."/>
            <person name="Carter-House D."/>
            <person name="Stajich J."/>
            <person name="Litt A."/>
        </authorList>
    </citation>
    <scope>NUCLEOTIDE SEQUENCE [LARGE SCALE GENOMIC DNA]</scope>
    <source>
        <strain evidence="1">AR-01</strain>
    </source>
</reference>
<keyword evidence="2" id="KW-1185">Reference proteome</keyword>
<sequence length="70" mass="8160">NNLLLKYDKSLKMKLEELGVAFHTSWHLGEQSVQPEDFSTCGLEQYTLPHCWVILEEFVALWKIVLPLKT</sequence>
<gene>
    <name evidence="1" type="ORF">HAX54_024628</name>
</gene>
<feature type="non-terminal residue" evidence="1">
    <location>
        <position position="1"/>
    </location>
</feature>
<protein>
    <submittedName>
        <fullName evidence="1">Uncharacterized protein</fullName>
    </submittedName>
</protein>
<evidence type="ECO:0000313" key="1">
    <source>
        <dbReference type="EMBL" id="MCD7445928.1"/>
    </source>
</evidence>
<comment type="caution">
    <text evidence="1">The sequence shown here is derived from an EMBL/GenBank/DDBJ whole genome shotgun (WGS) entry which is preliminary data.</text>
</comment>